<protein>
    <submittedName>
        <fullName evidence="2">F-box domain, leucine-rich repeat domain superfamily, F-box-like domain superfamily</fullName>
    </submittedName>
    <submittedName>
        <fullName evidence="3">Putative F-box domain, Leucine-rich repeat domain, L domain-like protein</fullName>
    </submittedName>
</protein>
<organism evidence="3 4">
    <name type="scientific">Helianthus annuus</name>
    <name type="common">Common sunflower</name>
    <dbReference type="NCBI Taxonomy" id="4232"/>
    <lineage>
        <taxon>Eukaryota</taxon>
        <taxon>Viridiplantae</taxon>
        <taxon>Streptophyta</taxon>
        <taxon>Embryophyta</taxon>
        <taxon>Tracheophyta</taxon>
        <taxon>Spermatophyta</taxon>
        <taxon>Magnoliopsida</taxon>
        <taxon>eudicotyledons</taxon>
        <taxon>Gunneridae</taxon>
        <taxon>Pentapetalae</taxon>
        <taxon>asterids</taxon>
        <taxon>campanulids</taxon>
        <taxon>Asterales</taxon>
        <taxon>Asteraceae</taxon>
        <taxon>Asteroideae</taxon>
        <taxon>Heliantheae alliance</taxon>
        <taxon>Heliantheae</taxon>
        <taxon>Helianthus</taxon>
    </lineage>
</organism>
<dbReference type="AlphaFoldDB" id="A0A251RL00"/>
<dbReference type="EMBL" id="CM007906">
    <property type="protein sequence ID" value="OTF85093.1"/>
    <property type="molecule type" value="Genomic_DNA"/>
</dbReference>
<dbReference type="SUPFAM" id="SSF81383">
    <property type="entry name" value="F-box domain"/>
    <property type="match status" value="1"/>
</dbReference>
<accession>A0A251RL00</accession>
<dbReference type="InterPro" id="IPR053197">
    <property type="entry name" value="F-box_SCFL_complex_component"/>
</dbReference>
<evidence type="ECO:0000259" key="1">
    <source>
        <dbReference type="PROSITE" id="PS50181"/>
    </source>
</evidence>
<evidence type="ECO:0000313" key="2">
    <source>
        <dbReference type="EMBL" id="KAF5753595.1"/>
    </source>
</evidence>
<keyword evidence="4" id="KW-1185">Reference proteome</keyword>
<dbReference type="SMART" id="SM00256">
    <property type="entry name" value="FBOX"/>
    <property type="match status" value="1"/>
</dbReference>
<dbReference type="Gene3D" id="1.20.1280.50">
    <property type="match status" value="1"/>
</dbReference>
<dbReference type="InterPro" id="IPR001810">
    <property type="entry name" value="F-box_dom"/>
</dbReference>
<evidence type="ECO:0000313" key="4">
    <source>
        <dbReference type="Proteomes" id="UP000215914"/>
    </source>
</evidence>
<reference evidence="2 4" key="1">
    <citation type="journal article" date="2017" name="Nature">
        <title>The sunflower genome provides insights into oil metabolism, flowering and Asterid evolution.</title>
        <authorList>
            <person name="Badouin H."/>
            <person name="Gouzy J."/>
            <person name="Grassa C.J."/>
            <person name="Murat F."/>
            <person name="Staton S.E."/>
            <person name="Cottret L."/>
            <person name="Lelandais-Briere C."/>
            <person name="Owens G.L."/>
            <person name="Carrere S."/>
            <person name="Mayjonade B."/>
            <person name="Legrand L."/>
            <person name="Gill N."/>
            <person name="Kane N.C."/>
            <person name="Bowers J.E."/>
            <person name="Hubner S."/>
            <person name="Bellec A."/>
            <person name="Berard A."/>
            <person name="Berges H."/>
            <person name="Blanchet N."/>
            <person name="Boniface M.C."/>
            <person name="Brunel D."/>
            <person name="Catrice O."/>
            <person name="Chaidir N."/>
            <person name="Claudel C."/>
            <person name="Donnadieu C."/>
            <person name="Faraut T."/>
            <person name="Fievet G."/>
            <person name="Helmstetter N."/>
            <person name="King M."/>
            <person name="Knapp S.J."/>
            <person name="Lai Z."/>
            <person name="Le Paslier M.C."/>
            <person name="Lippi Y."/>
            <person name="Lorenzon L."/>
            <person name="Mandel J.R."/>
            <person name="Marage G."/>
            <person name="Marchand G."/>
            <person name="Marquand E."/>
            <person name="Bret-Mestries E."/>
            <person name="Morien E."/>
            <person name="Nambeesan S."/>
            <person name="Nguyen T."/>
            <person name="Pegot-Espagnet P."/>
            <person name="Pouilly N."/>
            <person name="Raftis F."/>
            <person name="Sallet E."/>
            <person name="Schiex T."/>
            <person name="Thomas J."/>
            <person name="Vandecasteele C."/>
            <person name="Vares D."/>
            <person name="Vear F."/>
            <person name="Vautrin S."/>
            <person name="Crespi M."/>
            <person name="Mangin B."/>
            <person name="Burke J.M."/>
            <person name="Salse J."/>
            <person name="Munos S."/>
            <person name="Vincourt P."/>
            <person name="Rieseberg L.H."/>
            <person name="Langlade N.B."/>
        </authorList>
    </citation>
    <scope>NUCLEOTIDE SEQUENCE [LARGE SCALE GENOMIC DNA]</scope>
    <source>
        <strain evidence="4">cv. SF193</strain>
        <tissue evidence="2">Leaves</tissue>
    </source>
</reference>
<dbReference type="SUPFAM" id="SSF52047">
    <property type="entry name" value="RNI-like"/>
    <property type="match status" value="1"/>
</dbReference>
<dbReference type="InterPro" id="IPR032675">
    <property type="entry name" value="LRR_dom_sf"/>
</dbReference>
<dbReference type="PROSITE" id="PS50181">
    <property type="entry name" value="FBOX"/>
    <property type="match status" value="1"/>
</dbReference>
<dbReference type="InterPro" id="IPR053781">
    <property type="entry name" value="F-box_AtFBL13-like"/>
</dbReference>
<reference evidence="3" key="2">
    <citation type="submission" date="2017-02" db="EMBL/GenBank/DDBJ databases">
        <title>Sunflower complete genome.</title>
        <authorList>
            <person name="Langlade N."/>
            <person name="Munos S."/>
        </authorList>
    </citation>
    <scope>NUCLEOTIDE SEQUENCE [LARGE SCALE GENOMIC DNA]</scope>
    <source>
        <tissue evidence="3">Leaves</tissue>
    </source>
</reference>
<dbReference type="OMA" id="EGFRICH"/>
<dbReference type="Pfam" id="PF00646">
    <property type="entry name" value="F-box"/>
    <property type="match status" value="1"/>
</dbReference>
<dbReference type="Gramene" id="mRNA:HanXRQr2_Chr17g0781851">
    <property type="protein sequence ID" value="mRNA:HanXRQr2_Chr17g0781851"/>
    <property type="gene ID" value="HanXRQr2_Chr17g0781851"/>
</dbReference>
<sequence length="408" mass="47080">MLLLIKVLSDYTVMGLWSYLNFLYSLKNIFLVIDYEGYDRLSSLPDDLIHKILSFIGIKDAINTCVLSSRWRYIWTTLPYLNFSQKNLRTSYVPSKFVTDVLTHRNNLIGLSSITLSYGRLNWYHVEKTLSYALRYDVQKLKLKSLYGHDITGPVSLFNSQSLKHLTLYGGYLVPLLMPTSKWELLGLTTLRLMYVTLYNDNTDDKCIGLFSKCVNLKSLTLAHCTMKGLEGFRICHPRLSHLRIYDGKEKLFRGDQAVHISKDTLHSLENLDLGTLKADASKIFGLLQHLHGVKFLALNVELVEFLSASMELISSPPSPFTNLKSLEFYEVFRPLEKPLSTEIMKYFLDGSPSASFKLTTYEERLQRRRDHNHIDPPGTQTQHHIRIWSTKMTSSLKYLIEQVKAKF</sequence>
<dbReference type="InterPro" id="IPR036047">
    <property type="entry name" value="F-box-like_dom_sf"/>
</dbReference>
<dbReference type="EMBL" id="MNCJ02000332">
    <property type="protein sequence ID" value="KAF5753595.1"/>
    <property type="molecule type" value="Genomic_DNA"/>
</dbReference>
<gene>
    <name evidence="3" type="ORF">HannXRQ_Chr17g0536241</name>
    <name evidence="2" type="ORF">HanXRQr2_Chr17g0781851</name>
</gene>
<name>A0A251RL00_HELAN</name>
<dbReference type="InParanoid" id="A0A251RL00"/>
<dbReference type="OrthoDB" id="1002541at2759"/>
<evidence type="ECO:0000313" key="3">
    <source>
        <dbReference type="EMBL" id="OTF85093.1"/>
    </source>
</evidence>
<dbReference type="PANTHER" id="PTHR34223">
    <property type="entry name" value="OS11G0201299 PROTEIN"/>
    <property type="match status" value="1"/>
</dbReference>
<feature type="domain" description="F-box" evidence="1">
    <location>
        <begin position="38"/>
        <end position="86"/>
    </location>
</feature>
<dbReference type="CDD" id="cd22160">
    <property type="entry name" value="F-box_AtFBL13-like"/>
    <property type="match status" value="1"/>
</dbReference>
<dbReference type="Proteomes" id="UP000215914">
    <property type="component" value="Chromosome 17"/>
</dbReference>
<dbReference type="PANTHER" id="PTHR34223:SF101">
    <property type="entry name" value="F-BOX DOMAIN-CONTAINING PROTEIN"/>
    <property type="match status" value="1"/>
</dbReference>
<reference evidence="2" key="3">
    <citation type="submission" date="2020-06" db="EMBL/GenBank/DDBJ databases">
        <title>Helianthus annuus Genome sequencing and assembly Release 2.</title>
        <authorList>
            <person name="Gouzy J."/>
            <person name="Langlade N."/>
            <person name="Munos S."/>
        </authorList>
    </citation>
    <scope>NUCLEOTIDE SEQUENCE</scope>
    <source>
        <tissue evidence="2">Leaves</tissue>
    </source>
</reference>
<proteinExistence type="predicted"/>
<dbReference type="Gene3D" id="3.80.10.10">
    <property type="entry name" value="Ribonuclease Inhibitor"/>
    <property type="match status" value="1"/>
</dbReference>